<dbReference type="EMBL" id="CAMXCT030001591">
    <property type="protein sequence ID" value="CAL4778770.1"/>
    <property type="molecule type" value="Genomic_DNA"/>
</dbReference>
<keyword evidence="4 9" id="KW-0812">Transmembrane</keyword>
<keyword evidence="5" id="KW-0029">Amino-acid transport</keyword>
<dbReference type="GO" id="GO:0016020">
    <property type="term" value="C:membrane"/>
    <property type="evidence" value="ECO:0007669"/>
    <property type="project" value="UniProtKB-SubCell"/>
</dbReference>
<gene>
    <name evidence="12" type="ORF">C1SCF055_LOCUS18365</name>
</gene>
<feature type="transmembrane region" description="Helical" evidence="9">
    <location>
        <begin position="97"/>
        <end position="120"/>
    </location>
</feature>
<comment type="caution">
    <text evidence="12">The sequence shown here is derived from an EMBL/GenBank/DDBJ whole genome shotgun (WGS) entry which is preliminary data.</text>
</comment>
<protein>
    <submittedName>
        <fullName evidence="13">Amino acid transporter transmembrane domain-containing protein</fullName>
    </submittedName>
</protein>
<organism evidence="12">
    <name type="scientific">Cladocopium goreaui</name>
    <dbReference type="NCBI Taxonomy" id="2562237"/>
    <lineage>
        <taxon>Eukaryota</taxon>
        <taxon>Sar</taxon>
        <taxon>Alveolata</taxon>
        <taxon>Dinophyceae</taxon>
        <taxon>Suessiales</taxon>
        <taxon>Symbiodiniaceae</taxon>
        <taxon>Cladocopium</taxon>
    </lineage>
</organism>
<evidence type="ECO:0000256" key="8">
    <source>
        <dbReference type="SAM" id="MobiDB-lite"/>
    </source>
</evidence>
<feature type="compositionally biased region" description="Polar residues" evidence="8">
    <location>
        <begin position="51"/>
        <end position="61"/>
    </location>
</feature>
<name>A0A9P1FWR4_9DINO</name>
<comment type="similarity">
    <text evidence="2">Belongs to the amino acid/polyamine transporter 2 family.</text>
</comment>
<dbReference type="AlphaFoldDB" id="A0A9P1FWR4"/>
<feature type="transmembrane region" description="Helical" evidence="9">
    <location>
        <begin position="419"/>
        <end position="442"/>
    </location>
</feature>
<accession>A0A9P1FWR4</accession>
<feature type="signal peptide" evidence="10">
    <location>
        <begin position="1"/>
        <end position="18"/>
    </location>
</feature>
<keyword evidence="3" id="KW-0813">Transport</keyword>
<sequence length="555" mass="59816">MKRKSVVAVVLCVTSVDGYSPESSCNADVPTTLTSALVQTKRPLSKARASEATSSPRSSFETAPARLPPSSFPHVAKVQHSPKAEAVTPANFQPDLLVWPTLSVAFTLCSAVVLLAMTVRDKVPAPVFQGHQGYQRCTRSLSVWDGTMSILSGVMGVGVLSMPYVFLRAGLIAAPLIVLVVLCSAYTAHLLVWALQAQPSLLTASDFKGIAPDFFLERACAQSRSKLYSWGSLVENAFGPRARIAANVFLALETWGYLLSYIVGASMNISQIFGDEKSQNLAILLSVAFAYILATPWSALNVISNAVYVCCFVMLILSGCLLPERAPWSEVKTHDAQGLLSVFGILVFSPAAHAFFPDIQRRMRQPELFPICLKAAYAAAAIFYLSVGLAGYLLFGSAVQPSAIQNVGWTLDFQPIPRMHWLAVACAAGMAIRLLVMQAFVLPTLTSSLQGLLGTREQAARDAPGFFLPCILAASAGLAAFFSAQVALLLNFLGGAICAHIAFTMPVLCYWKLSRQSRRLPWYEQFGLALVFLTGCCLSVMGTLSFVWPNVLHGT</sequence>
<feature type="transmembrane region" description="Helical" evidence="9">
    <location>
        <begin position="525"/>
        <end position="548"/>
    </location>
</feature>
<comment type="subcellular location">
    <subcellularLocation>
        <location evidence="1">Membrane</location>
        <topology evidence="1">Multi-pass membrane protein</topology>
    </subcellularLocation>
</comment>
<dbReference type="Pfam" id="PF01490">
    <property type="entry name" value="Aa_trans"/>
    <property type="match status" value="1"/>
</dbReference>
<dbReference type="InterPro" id="IPR013057">
    <property type="entry name" value="AA_transpt_TM"/>
</dbReference>
<keyword evidence="7 9" id="KW-0472">Membrane</keyword>
<dbReference type="OrthoDB" id="655540at2759"/>
<dbReference type="EMBL" id="CAMXCT010001591">
    <property type="protein sequence ID" value="CAI3991458.1"/>
    <property type="molecule type" value="Genomic_DNA"/>
</dbReference>
<feature type="transmembrane region" description="Helical" evidence="9">
    <location>
        <begin position="172"/>
        <end position="195"/>
    </location>
</feature>
<feature type="transmembrane region" description="Helical" evidence="9">
    <location>
        <begin position="336"/>
        <end position="356"/>
    </location>
</feature>
<evidence type="ECO:0000256" key="10">
    <source>
        <dbReference type="SAM" id="SignalP"/>
    </source>
</evidence>
<dbReference type="EMBL" id="CAMXCT020001591">
    <property type="protein sequence ID" value="CAL1144833.1"/>
    <property type="molecule type" value="Genomic_DNA"/>
</dbReference>
<dbReference type="PANTHER" id="PTHR22950:SF458">
    <property type="entry name" value="SODIUM-COUPLED NEUTRAL AMINO ACID TRANSPORTER 11-RELATED"/>
    <property type="match status" value="1"/>
</dbReference>
<feature type="transmembrane region" description="Helical" evidence="9">
    <location>
        <begin position="463"/>
        <end position="482"/>
    </location>
</feature>
<feature type="transmembrane region" description="Helical" evidence="9">
    <location>
        <begin position="248"/>
        <end position="269"/>
    </location>
</feature>
<feature type="transmembrane region" description="Helical" evidence="9">
    <location>
        <begin position="377"/>
        <end position="399"/>
    </location>
</feature>
<keyword evidence="14" id="KW-1185">Reference proteome</keyword>
<evidence type="ECO:0000256" key="6">
    <source>
        <dbReference type="ARBA" id="ARBA00022989"/>
    </source>
</evidence>
<keyword evidence="10" id="KW-0732">Signal</keyword>
<evidence type="ECO:0000256" key="7">
    <source>
        <dbReference type="ARBA" id="ARBA00023136"/>
    </source>
</evidence>
<feature type="transmembrane region" description="Helical" evidence="9">
    <location>
        <begin position="281"/>
        <end position="299"/>
    </location>
</feature>
<evidence type="ECO:0000256" key="2">
    <source>
        <dbReference type="ARBA" id="ARBA00008066"/>
    </source>
</evidence>
<evidence type="ECO:0000259" key="11">
    <source>
        <dbReference type="Pfam" id="PF01490"/>
    </source>
</evidence>
<dbReference type="PANTHER" id="PTHR22950">
    <property type="entry name" value="AMINO ACID TRANSPORTER"/>
    <property type="match status" value="1"/>
</dbReference>
<reference evidence="13 14" key="2">
    <citation type="submission" date="2024-05" db="EMBL/GenBank/DDBJ databases">
        <authorList>
            <person name="Chen Y."/>
            <person name="Shah S."/>
            <person name="Dougan E. K."/>
            <person name="Thang M."/>
            <person name="Chan C."/>
        </authorList>
    </citation>
    <scope>NUCLEOTIDE SEQUENCE [LARGE SCALE GENOMIC DNA]</scope>
</reference>
<evidence type="ECO:0000256" key="5">
    <source>
        <dbReference type="ARBA" id="ARBA00022970"/>
    </source>
</evidence>
<evidence type="ECO:0000313" key="14">
    <source>
        <dbReference type="Proteomes" id="UP001152797"/>
    </source>
</evidence>
<evidence type="ECO:0000256" key="3">
    <source>
        <dbReference type="ARBA" id="ARBA00022448"/>
    </source>
</evidence>
<reference evidence="12" key="1">
    <citation type="submission" date="2022-10" db="EMBL/GenBank/DDBJ databases">
        <authorList>
            <person name="Chen Y."/>
            <person name="Dougan E. K."/>
            <person name="Chan C."/>
            <person name="Rhodes N."/>
            <person name="Thang M."/>
        </authorList>
    </citation>
    <scope>NUCLEOTIDE SEQUENCE</scope>
</reference>
<dbReference type="Proteomes" id="UP001152797">
    <property type="component" value="Unassembled WGS sequence"/>
</dbReference>
<keyword evidence="6 9" id="KW-1133">Transmembrane helix</keyword>
<evidence type="ECO:0000313" key="13">
    <source>
        <dbReference type="EMBL" id="CAL4778770.1"/>
    </source>
</evidence>
<feature type="transmembrane region" description="Helical" evidence="9">
    <location>
        <begin position="306"/>
        <end position="324"/>
    </location>
</feature>
<feature type="chain" id="PRO_5043272281" evidence="10">
    <location>
        <begin position="19"/>
        <end position="555"/>
    </location>
</feature>
<evidence type="ECO:0000256" key="1">
    <source>
        <dbReference type="ARBA" id="ARBA00004141"/>
    </source>
</evidence>
<evidence type="ECO:0000256" key="9">
    <source>
        <dbReference type="SAM" id="Phobius"/>
    </source>
</evidence>
<proteinExistence type="inferred from homology"/>
<feature type="transmembrane region" description="Helical" evidence="9">
    <location>
        <begin position="488"/>
        <end position="513"/>
    </location>
</feature>
<feature type="transmembrane region" description="Helical" evidence="9">
    <location>
        <begin position="141"/>
        <end position="166"/>
    </location>
</feature>
<dbReference type="GO" id="GO:0015179">
    <property type="term" value="F:L-amino acid transmembrane transporter activity"/>
    <property type="evidence" value="ECO:0007669"/>
    <property type="project" value="TreeGrafter"/>
</dbReference>
<feature type="domain" description="Amino acid transporter transmembrane" evidence="11">
    <location>
        <begin position="140"/>
        <end position="543"/>
    </location>
</feature>
<evidence type="ECO:0000313" key="12">
    <source>
        <dbReference type="EMBL" id="CAI3991458.1"/>
    </source>
</evidence>
<evidence type="ECO:0000256" key="4">
    <source>
        <dbReference type="ARBA" id="ARBA00022692"/>
    </source>
</evidence>
<feature type="region of interest" description="Disordered" evidence="8">
    <location>
        <begin position="40"/>
        <end position="67"/>
    </location>
</feature>